<reference evidence="1 2" key="1">
    <citation type="journal article" date="2011" name="J. Bacteriol.">
        <title>Genome sequence of 'Pedosphaera parvula' Ellin514, an aerobic Verrucomicrobial isolate from pasture soil.</title>
        <authorList>
            <person name="Kant R."/>
            <person name="van Passel M.W."/>
            <person name="Sangwan P."/>
            <person name="Palva A."/>
            <person name="Lucas S."/>
            <person name="Copeland A."/>
            <person name="Lapidus A."/>
            <person name="Glavina Del Rio T."/>
            <person name="Dalin E."/>
            <person name="Tice H."/>
            <person name="Bruce D."/>
            <person name="Goodwin L."/>
            <person name="Pitluck S."/>
            <person name="Chertkov O."/>
            <person name="Larimer F.W."/>
            <person name="Land M.L."/>
            <person name="Hauser L."/>
            <person name="Brettin T.S."/>
            <person name="Detter J.C."/>
            <person name="Han S."/>
            <person name="de Vos W.M."/>
            <person name="Janssen P.H."/>
            <person name="Smidt H."/>
        </authorList>
    </citation>
    <scope>NUCLEOTIDE SEQUENCE [LARGE SCALE GENOMIC DNA]</scope>
    <source>
        <strain evidence="1 2">Ellin514</strain>
    </source>
</reference>
<gene>
    <name evidence="1" type="ORF">Cflav_PD6212</name>
</gene>
<name>B9XHP3_PEDPL</name>
<sequence>MTIPTEPIDSIPRHLTLIEAVRNGNREDAGLDPLLNEAIQNTVKRSAPRWRRNYTECRKKFPNGRRDFGLRQGGGRRRYPLIATRPTTPPQIKSTLLPTTNEFPRLQDHDFLSLYFHQAYCLLSFRFFFPFRKLILAFGIIKAS</sequence>
<proteinExistence type="predicted"/>
<evidence type="ECO:0000313" key="2">
    <source>
        <dbReference type="Proteomes" id="UP000003688"/>
    </source>
</evidence>
<protein>
    <submittedName>
        <fullName evidence="1">Uncharacterized protein</fullName>
    </submittedName>
</protein>
<evidence type="ECO:0000313" key="1">
    <source>
        <dbReference type="EMBL" id="EEF60621.1"/>
    </source>
</evidence>
<comment type="caution">
    <text evidence="1">The sequence shown here is derived from an EMBL/GenBank/DDBJ whole genome shotgun (WGS) entry which is preliminary data.</text>
</comment>
<dbReference type="STRING" id="320771.Cflav_PD6212"/>
<organism evidence="1 2">
    <name type="scientific">Pedosphaera parvula (strain Ellin514)</name>
    <dbReference type="NCBI Taxonomy" id="320771"/>
    <lineage>
        <taxon>Bacteria</taxon>
        <taxon>Pseudomonadati</taxon>
        <taxon>Verrucomicrobiota</taxon>
        <taxon>Pedosphaerae</taxon>
        <taxon>Pedosphaerales</taxon>
        <taxon>Pedosphaeraceae</taxon>
        <taxon>Pedosphaera</taxon>
    </lineage>
</organism>
<dbReference type="AlphaFoldDB" id="B9XHP3"/>
<accession>B9XHP3</accession>
<keyword evidence="2" id="KW-1185">Reference proteome</keyword>
<dbReference type="EMBL" id="ABOX02000015">
    <property type="protein sequence ID" value="EEF60621.1"/>
    <property type="molecule type" value="Genomic_DNA"/>
</dbReference>
<dbReference type="Proteomes" id="UP000003688">
    <property type="component" value="Unassembled WGS sequence"/>
</dbReference>